<keyword evidence="2" id="KW-0808">Transferase</keyword>
<dbReference type="AlphaFoldDB" id="A0A6B3LWC6"/>
<dbReference type="InterPro" id="IPR029044">
    <property type="entry name" value="Nucleotide-diphossugar_trans"/>
</dbReference>
<dbReference type="Pfam" id="PF00535">
    <property type="entry name" value="Glycos_transf_2"/>
    <property type="match status" value="1"/>
</dbReference>
<dbReference type="Proteomes" id="UP000474777">
    <property type="component" value="Unassembled WGS sequence"/>
</dbReference>
<reference evidence="2 3" key="1">
    <citation type="submission" date="2020-02" db="EMBL/GenBank/DDBJ databases">
        <authorList>
            <person name="Kim M.K."/>
        </authorList>
    </citation>
    <scope>NUCLEOTIDE SEQUENCE [LARGE SCALE GENOMIC DNA]</scope>
    <source>
        <strain evidence="2 3">BT327</strain>
    </source>
</reference>
<dbReference type="PANTHER" id="PTHR22916:SF3">
    <property type="entry name" value="UDP-GLCNAC:BETAGAL BETA-1,3-N-ACETYLGLUCOSAMINYLTRANSFERASE-LIKE PROTEIN 1"/>
    <property type="match status" value="1"/>
</dbReference>
<feature type="domain" description="Glycosyltransferase 2-like" evidence="1">
    <location>
        <begin position="7"/>
        <end position="127"/>
    </location>
</feature>
<dbReference type="SUPFAM" id="SSF53448">
    <property type="entry name" value="Nucleotide-diphospho-sugar transferases"/>
    <property type="match status" value="1"/>
</dbReference>
<organism evidence="2 3">
    <name type="scientific">Pontibacter burrus</name>
    <dbReference type="NCBI Taxonomy" id="2704466"/>
    <lineage>
        <taxon>Bacteria</taxon>
        <taxon>Pseudomonadati</taxon>
        <taxon>Bacteroidota</taxon>
        <taxon>Cytophagia</taxon>
        <taxon>Cytophagales</taxon>
        <taxon>Hymenobacteraceae</taxon>
        <taxon>Pontibacter</taxon>
    </lineage>
</organism>
<gene>
    <name evidence="2" type="ORF">GXP69_08565</name>
</gene>
<dbReference type="RefSeq" id="WP_163914388.1">
    <property type="nucleotide sequence ID" value="NZ_JAAGWD010000003.1"/>
</dbReference>
<proteinExistence type="predicted"/>
<dbReference type="PANTHER" id="PTHR22916">
    <property type="entry name" value="GLYCOSYLTRANSFERASE"/>
    <property type="match status" value="1"/>
</dbReference>
<keyword evidence="3" id="KW-1185">Reference proteome</keyword>
<dbReference type="Gene3D" id="3.90.550.10">
    <property type="entry name" value="Spore Coat Polysaccharide Biosynthesis Protein SpsA, Chain A"/>
    <property type="match status" value="1"/>
</dbReference>
<protein>
    <submittedName>
        <fullName evidence="2">Glycosyltransferase family 2 protein</fullName>
    </submittedName>
</protein>
<dbReference type="CDD" id="cd00761">
    <property type="entry name" value="Glyco_tranf_GTA_type"/>
    <property type="match status" value="1"/>
</dbReference>
<name>A0A6B3LWC6_9BACT</name>
<dbReference type="GO" id="GO:0016758">
    <property type="term" value="F:hexosyltransferase activity"/>
    <property type="evidence" value="ECO:0007669"/>
    <property type="project" value="UniProtKB-ARBA"/>
</dbReference>
<evidence type="ECO:0000313" key="3">
    <source>
        <dbReference type="Proteomes" id="UP000474777"/>
    </source>
</evidence>
<dbReference type="EMBL" id="JAAGWD010000003">
    <property type="protein sequence ID" value="NEM97744.1"/>
    <property type="molecule type" value="Genomic_DNA"/>
</dbReference>
<dbReference type="InterPro" id="IPR001173">
    <property type="entry name" value="Glyco_trans_2-like"/>
</dbReference>
<accession>A0A6B3LWC6</accession>
<evidence type="ECO:0000259" key="1">
    <source>
        <dbReference type="Pfam" id="PF00535"/>
    </source>
</evidence>
<comment type="caution">
    <text evidence="2">The sequence shown here is derived from an EMBL/GenBank/DDBJ whole genome shotgun (WGS) entry which is preliminary data.</text>
</comment>
<sequence length="316" mass="37072">MDAIKVSIITSLYRGEKYLESFLYHLSKLSNPWECEWILVHNDPTETELILLENFKESVSMIETVHLKVGREPLYSSWNRAVAAARGEYITIWNIDDIRRPDSIQQQLAVLEKETDAAIVYGNYKIVNYYGNTTGVDVVVPDFHDKPDDFLRQHYIGPFPLWRKDLHKVIGYFDEQFKLVSDLDFQIRASRVSPLVKVNKELGTYLEGTADNLSSNYQLQDLENTVLQLRYGNFDLIYLTHFFSAILNYKIRSYKWFGNYTSMADIYNYQTQNYWANFPLIFFSLLKLPRHLARKYLKPIVRAYLKNQNSKGALVE</sequence>
<evidence type="ECO:0000313" key="2">
    <source>
        <dbReference type="EMBL" id="NEM97744.1"/>
    </source>
</evidence>